<evidence type="ECO:0000256" key="1">
    <source>
        <dbReference type="ARBA" id="ARBA00001772"/>
    </source>
</evidence>
<dbReference type="InterPro" id="IPR001478">
    <property type="entry name" value="PDZ"/>
</dbReference>
<evidence type="ECO:0000313" key="16">
    <source>
        <dbReference type="EMBL" id="MBX7482867.1"/>
    </source>
</evidence>
<gene>
    <name evidence="16" type="ORF">K3174_09995</name>
</gene>
<keyword evidence="10" id="KW-0378">Hydrolase</keyword>
<dbReference type="NCBIfam" id="TIGR02037">
    <property type="entry name" value="degP_htrA_DO"/>
    <property type="match status" value="1"/>
</dbReference>
<evidence type="ECO:0000256" key="8">
    <source>
        <dbReference type="ARBA" id="ARBA00022737"/>
    </source>
</evidence>
<comment type="caution">
    <text evidence="16">The sequence shown here is derived from an EMBL/GenBank/DDBJ whole genome shotgun (WGS) entry which is preliminary data.</text>
</comment>
<evidence type="ECO:0000313" key="17">
    <source>
        <dbReference type="Proteomes" id="UP000755104"/>
    </source>
</evidence>
<dbReference type="Pfam" id="PF13180">
    <property type="entry name" value="PDZ_2"/>
    <property type="match status" value="2"/>
</dbReference>
<dbReference type="RefSeq" id="WP_221558121.1">
    <property type="nucleotide sequence ID" value="NZ_JAIGNO010000005.1"/>
</dbReference>
<evidence type="ECO:0000256" key="14">
    <source>
        <dbReference type="SAM" id="MobiDB-lite"/>
    </source>
</evidence>
<dbReference type="InterPro" id="IPR001940">
    <property type="entry name" value="Peptidase_S1C"/>
</dbReference>
<dbReference type="EC" id="3.4.21.107" evidence="4"/>
<evidence type="ECO:0000259" key="15">
    <source>
        <dbReference type="PROSITE" id="PS50106"/>
    </source>
</evidence>
<feature type="compositionally biased region" description="Low complexity" evidence="14">
    <location>
        <begin position="108"/>
        <end position="117"/>
    </location>
</feature>
<feature type="domain" description="PDZ" evidence="15">
    <location>
        <begin position="432"/>
        <end position="498"/>
    </location>
</feature>
<keyword evidence="8" id="KW-0677">Repeat</keyword>
<protein>
    <recommendedName>
        <fullName evidence="5">Probable periplasmic serine endoprotease DegP-like</fullName>
        <ecNumber evidence="4">3.4.21.107</ecNumber>
    </recommendedName>
    <alternativeName>
        <fullName evidence="13">Protease Do</fullName>
    </alternativeName>
</protein>
<reference evidence="16 17" key="1">
    <citation type="submission" date="2021-08" db="EMBL/GenBank/DDBJ databases">
        <title>Comparative Genomics Analysis of the Genus Qipengyuania Reveals Extensive Genetic Diversity and Metabolic Versatility, Including the Description of Fifteen Novel Species.</title>
        <authorList>
            <person name="Liu Y."/>
        </authorList>
    </citation>
    <scope>NUCLEOTIDE SEQUENCE [LARGE SCALE GENOMIC DNA]</scope>
    <source>
        <strain evidence="16 17">6D47A</strain>
    </source>
</reference>
<dbReference type="PROSITE" id="PS50106">
    <property type="entry name" value="PDZ"/>
    <property type="match status" value="2"/>
</dbReference>
<sequence>MKKDEKDVKPVRYAYSVTSALLLGGAAISLATGYPAGAQVAQNDDSHMARVVPRAGAPESFADLTAQLQPAVVNISTRQRIEVASNNANPFAGTPFEGLFGRRGGGQQQQEPQYREGQSLGSGFIISADGYVVTNNHVVSPTGRGTVEEITVIMPDGTEYNAELVGTDAQSDLAVLKISGNGSFPFVEFGDSRQARPGDWVVAIGNPFGLGGTVTSGIISAIQRVTGQGGAYDRYIQTDASINRGNSGGPLFDMQGNVIGINNAIFSPSGGSVGIGFAIPAEIAAPIVQQLRDGVEIERGYLGVQLQPVTDDLADSLGISQNRGEFIQSVQPGEPADQAGIRAGDIVTKIDGKDITPDQTLSFLVANIRPGSSIPVELIRDGQTRRVNVTVGKRPSEEELRQQQQFDSDAEEEGSMEPGDNEVIEQKLGLQMLPLTAQIARQLGVDADTQGLVIAGVDQNSDAARKNLQRGDIILTANYRPVTTLEELENTIRSAQNENREAVLLRIQRRGRPPAYVAVRLR</sequence>
<feature type="compositionally biased region" description="Acidic residues" evidence="14">
    <location>
        <begin position="408"/>
        <end position="417"/>
    </location>
</feature>
<name>A0ABS7J6B6_9SPHN</name>
<evidence type="ECO:0000256" key="13">
    <source>
        <dbReference type="ARBA" id="ARBA00032850"/>
    </source>
</evidence>
<keyword evidence="11" id="KW-0720">Serine protease</keyword>
<feature type="region of interest" description="Disordered" evidence="14">
    <location>
        <begin position="392"/>
        <end position="417"/>
    </location>
</feature>
<accession>A0ABS7J6B6</accession>
<evidence type="ECO:0000256" key="11">
    <source>
        <dbReference type="ARBA" id="ARBA00022825"/>
    </source>
</evidence>
<dbReference type="CDD" id="cd10839">
    <property type="entry name" value="cpPDZ1_DegP-like"/>
    <property type="match status" value="1"/>
</dbReference>
<proteinExistence type="inferred from homology"/>
<evidence type="ECO:0000256" key="7">
    <source>
        <dbReference type="ARBA" id="ARBA00022729"/>
    </source>
</evidence>
<feature type="region of interest" description="Disordered" evidence="14">
    <location>
        <begin position="92"/>
        <end position="117"/>
    </location>
</feature>
<dbReference type="SUPFAM" id="SSF50494">
    <property type="entry name" value="Trypsin-like serine proteases"/>
    <property type="match status" value="1"/>
</dbReference>
<comment type="catalytic activity">
    <reaction evidence="1">
        <text>Acts on substrates that are at least partially unfolded. The cleavage site P1 residue is normally between a pair of hydrophobic residues, such as Val-|-Val.</text>
        <dbReference type="EC" id="3.4.21.107"/>
    </reaction>
</comment>
<evidence type="ECO:0000256" key="10">
    <source>
        <dbReference type="ARBA" id="ARBA00022801"/>
    </source>
</evidence>
<keyword evidence="17" id="KW-1185">Reference proteome</keyword>
<dbReference type="Gene3D" id="2.30.42.10">
    <property type="match status" value="2"/>
</dbReference>
<dbReference type="InterPro" id="IPR036034">
    <property type="entry name" value="PDZ_sf"/>
</dbReference>
<keyword evidence="9" id="KW-0574">Periplasm</keyword>
<evidence type="ECO:0000256" key="9">
    <source>
        <dbReference type="ARBA" id="ARBA00022764"/>
    </source>
</evidence>
<keyword evidence="12" id="KW-0346">Stress response</keyword>
<evidence type="ECO:0000256" key="4">
    <source>
        <dbReference type="ARBA" id="ARBA00013035"/>
    </source>
</evidence>
<dbReference type="PANTHER" id="PTHR22939">
    <property type="entry name" value="SERINE PROTEASE FAMILY S1C HTRA-RELATED"/>
    <property type="match status" value="1"/>
</dbReference>
<dbReference type="InterPro" id="IPR009003">
    <property type="entry name" value="Peptidase_S1_PA"/>
</dbReference>
<dbReference type="Pfam" id="PF13365">
    <property type="entry name" value="Trypsin_2"/>
    <property type="match status" value="1"/>
</dbReference>
<dbReference type="Proteomes" id="UP000755104">
    <property type="component" value="Unassembled WGS sequence"/>
</dbReference>
<keyword evidence="7" id="KW-0732">Signal</keyword>
<evidence type="ECO:0000256" key="2">
    <source>
        <dbReference type="ARBA" id="ARBA00004418"/>
    </source>
</evidence>
<comment type="subcellular location">
    <subcellularLocation>
        <location evidence="2">Periplasm</location>
    </subcellularLocation>
</comment>
<dbReference type="SMART" id="SM00228">
    <property type="entry name" value="PDZ"/>
    <property type="match status" value="2"/>
</dbReference>
<dbReference type="EMBL" id="JAIGNO010000005">
    <property type="protein sequence ID" value="MBX7482867.1"/>
    <property type="molecule type" value="Genomic_DNA"/>
</dbReference>
<dbReference type="Gene3D" id="2.40.10.120">
    <property type="match status" value="1"/>
</dbReference>
<keyword evidence="6" id="KW-0645">Protease</keyword>
<evidence type="ECO:0000256" key="3">
    <source>
        <dbReference type="ARBA" id="ARBA00010541"/>
    </source>
</evidence>
<evidence type="ECO:0000256" key="6">
    <source>
        <dbReference type="ARBA" id="ARBA00022670"/>
    </source>
</evidence>
<feature type="domain" description="PDZ" evidence="15">
    <location>
        <begin position="303"/>
        <end position="364"/>
    </location>
</feature>
<dbReference type="InterPro" id="IPR011782">
    <property type="entry name" value="Pept_S1C_Do"/>
</dbReference>
<dbReference type="PANTHER" id="PTHR22939:SF130">
    <property type="entry name" value="PERIPLASMIC SERINE ENDOPROTEASE DEGP-LIKE-RELATED"/>
    <property type="match status" value="1"/>
</dbReference>
<comment type="similarity">
    <text evidence="3">Belongs to the peptidase S1C family.</text>
</comment>
<evidence type="ECO:0000256" key="12">
    <source>
        <dbReference type="ARBA" id="ARBA00023016"/>
    </source>
</evidence>
<dbReference type="PRINTS" id="PR00834">
    <property type="entry name" value="PROTEASES2C"/>
</dbReference>
<organism evidence="16 17">
    <name type="scientific">Qipengyuania qiaonensis</name>
    <dbReference type="NCBI Taxonomy" id="2867240"/>
    <lineage>
        <taxon>Bacteria</taxon>
        <taxon>Pseudomonadati</taxon>
        <taxon>Pseudomonadota</taxon>
        <taxon>Alphaproteobacteria</taxon>
        <taxon>Sphingomonadales</taxon>
        <taxon>Erythrobacteraceae</taxon>
        <taxon>Qipengyuania</taxon>
    </lineage>
</organism>
<evidence type="ECO:0000256" key="5">
    <source>
        <dbReference type="ARBA" id="ARBA00013958"/>
    </source>
</evidence>
<dbReference type="SUPFAM" id="SSF50156">
    <property type="entry name" value="PDZ domain-like"/>
    <property type="match status" value="2"/>
</dbReference>